<dbReference type="AlphaFoldDB" id="A0A0A0LM00"/>
<dbReference type="InterPro" id="IPR000644">
    <property type="entry name" value="CBS_dom"/>
</dbReference>
<organism evidence="5 6">
    <name type="scientific">Cucumis sativus</name>
    <name type="common">Cucumber</name>
    <dbReference type="NCBI Taxonomy" id="3659"/>
    <lineage>
        <taxon>Eukaryota</taxon>
        <taxon>Viridiplantae</taxon>
        <taxon>Streptophyta</taxon>
        <taxon>Embryophyta</taxon>
        <taxon>Tracheophyta</taxon>
        <taxon>Spermatophyta</taxon>
        <taxon>Magnoliopsida</taxon>
        <taxon>eudicotyledons</taxon>
        <taxon>Gunneridae</taxon>
        <taxon>Pentapetalae</taxon>
        <taxon>rosids</taxon>
        <taxon>fabids</taxon>
        <taxon>Cucurbitales</taxon>
        <taxon>Cucurbitaceae</taxon>
        <taxon>Benincaseae</taxon>
        <taxon>Cucumis</taxon>
    </lineage>
</organism>
<reference evidence="5 6" key="4">
    <citation type="journal article" date="2011" name="BMC Genomics">
        <title>RNA-Seq improves annotation of protein-coding genes in the cucumber genome.</title>
        <authorList>
            <person name="Li Z."/>
            <person name="Zhang Z."/>
            <person name="Yan P."/>
            <person name="Huang S."/>
            <person name="Fei Z."/>
            <person name="Lin K."/>
        </authorList>
    </citation>
    <scope>NUCLEOTIDE SEQUENCE [LARGE SCALE GENOMIC DNA]</scope>
    <source>
        <strain evidence="6">cv. 9930</strain>
    </source>
</reference>
<dbReference type="PROSITE" id="PS51371">
    <property type="entry name" value="CBS"/>
    <property type="match status" value="1"/>
</dbReference>
<keyword evidence="1" id="KW-0677">Repeat</keyword>
<feature type="domain" description="CBS" evidence="4">
    <location>
        <begin position="138"/>
        <end position="195"/>
    </location>
</feature>
<reference evidence="5 6" key="2">
    <citation type="journal article" date="2009" name="PLoS ONE">
        <title>An integrated genetic and cytogenetic map of the cucumber genome.</title>
        <authorList>
            <person name="Ren Y."/>
            <person name="Zhang Z."/>
            <person name="Liu J."/>
            <person name="Staub J.E."/>
            <person name="Han Y."/>
            <person name="Cheng Z."/>
            <person name="Li X."/>
            <person name="Lu J."/>
            <person name="Miao H."/>
            <person name="Kang H."/>
            <person name="Xie B."/>
            <person name="Gu X."/>
            <person name="Wang X."/>
            <person name="Du Y."/>
            <person name="Jin W."/>
            <person name="Huang S."/>
        </authorList>
    </citation>
    <scope>NUCLEOTIDE SEQUENCE [LARGE SCALE GENOMIC DNA]</scope>
    <source>
        <strain evidence="6">cv. 9930</strain>
    </source>
</reference>
<dbReference type="SUPFAM" id="SSF54631">
    <property type="entry name" value="CBS-domain pair"/>
    <property type="match status" value="1"/>
</dbReference>
<reference evidence="5 6" key="3">
    <citation type="journal article" date="2010" name="BMC Genomics">
        <title>Transcriptome sequencing and comparative analysis of cucumber flowers with different sex types.</title>
        <authorList>
            <person name="Guo S."/>
            <person name="Zheng Y."/>
            <person name="Joung J.G."/>
            <person name="Liu S."/>
            <person name="Zhang Z."/>
            <person name="Crasta O.R."/>
            <person name="Sobral B.W."/>
            <person name="Xu Y."/>
            <person name="Huang S."/>
            <person name="Fei Z."/>
        </authorList>
    </citation>
    <scope>NUCLEOTIDE SEQUENCE [LARGE SCALE GENOMIC DNA]</scope>
    <source>
        <strain evidence="6">cv. 9930</strain>
    </source>
</reference>
<dbReference type="InterPro" id="IPR050511">
    <property type="entry name" value="AMPK_gamma/SDS23_families"/>
</dbReference>
<gene>
    <name evidence="5" type="ORF">Csa_2G248690</name>
</gene>
<dbReference type="STRING" id="3659.A0A0A0LM00"/>
<evidence type="ECO:0000259" key="4">
    <source>
        <dbReference type="PROSITE" id="PS51371"/>
    </source>
</evidence>
<accession>A0A0A0LM00</accession>
<dbReference type="Gramene" id="KGN61812">
    <property type="protein sequence ID" value="KGN61812"/>
    <property type="gene ID" value="Csa_2G248690"/>
</dbReference>
<name>A0A0A0LM00_CUCSA</name>
<evidence type="ECO:0000313" key="5">
    <source>
        <dbReference type="EMBL" id="KGN61812.1"/>
    </source>
</evidence>
<dbReference type="Proteomes" id="UP000029981">
    <property type="component" value="Chromosome 2"/>
</dbReference>
<dbReference type="InterPro" id="IPR046342">
    <property type="entry name" value="CBS_dom_sf"/>
</dbReference>
<evidence type="ECO:0000256" key="2">
    <source>
        <dbReference type="ARBA" id="ARBA00023122"/>
    </source>
</evidence>
<dbReference type="eggNOG" id="KOG1764">
    <property type="taxonomic scope" value="Eukaryota"/>
</dbReference>
<proteinExistence type="predicted"/>
<dbReference type="Pfam" id="PF00571">
    <property type="entry name" value="CBS"/>
    <property type="match status" value="1"/>
</dbReference>
<keyword evidence="2 3" id="KW-0129">CBS domain</keyword>
<sequence length="210" mass="23381">MAESNQTQCIAMDSATALQQYLDHIPVSSISGIKSSVVLEVKTGDFVKDAIRIMFQKNVASALIADVSTDGFPDRFIGFVHLSSLLLWCIQEIRKLENEIECIESEDTKETVCGILGFLEQNPHIGQTKVGELGKTFLWDPYFPVGMRDTLFHVLLMLSKHRLQAVPVVELSNSHVIGFITQSAVIHLLLESSGLEWFDGIADKVISDFR</sequence>
<dbReference type="SMART" id="SM00116">
    <property type="entry name" value="CBS"/>
    <property type="match status" value="2"/>
</dbReference>
<dbReference type="EMBL" id="CM002923">
    <property type="protein sequence ID" value="KGN61812.1"/>
    <property type="molecule type" value="Genomic_DNA"/>
</dbReference>
<evidence type="ECO:0000313" key="6">
    <source>
        <dbReference type="Proteomes" id="UP000029981"/>
    </source>
</evidence>
<dbReference type="PANTHER" id="PTHR13780">
    <property type="entry name" value="AMP-ACTIVATED PROTEIN KINASE, GAMMA REGULATORY SUBUNIT"/>
    <property type="match status" value="1"/>
</dbReference>
<dbReference type="Gene3D" id="3.10.580.10">
    <property type="entry name" value="CBS-domain"/>
    <property type="match status" value="1"/>
</dbReference>
<evidence type="ECO:0000256" key="3">
    <source>
        <dbReference type="PROSITE-ProRule" id="PRU00703"/>
    </source>
</evidence>
<reference evidence="5 6" key="1">
    <citation type="journal article" date="2009" name="Nat. Genet.">
        <title>The genome of the cucumber, Cucumis sativus L.</title>
        <authorList>
            <person name="Huang S."/>
            <person name="Li R."/>
            <person name="Zhang Z."/>
            <person name="Li L."/>
            <person name="Gu X."/>
            <person name="Fan W."/>
            <person name="Lucas W.J."/>
            <person name="Wang X."/>
            <person name="Xie B."/>
            <person name="Ni P."/>
            <person name="Ren Y."/>
            <person name="Zhu H."/>
            <person name="Li J."/>
            <person name="Lin K."/>
            <person name="Jin W."/>
            <person name="Fei Z."/>
            <person name="Li G."/>
            <person name="Staub J."/>
            <person name="Kilian A."/>
            <person name="van der Vossen E.A."/>
            <person name="Wu Y."/>
            <person name="Guo J."/>
            <person name="He J."/>
            <person name="Jia Z."/>
            <person name="Ren Y."/>
            <person name="Tian G."/>
            <person name="Lu Y."/>
            <person name="Ruan J."/>
            <person name="Qian W."/>
            <person name="Wang M."/>
            <person name="Huang Q."/>
            <person name="Li B."/>
            <person name="Xuan Z."/>
            <person name="Cao J."/>
            <person name="Asan"/>
            <person name="Wu Z."/>
            <person name="Zhang J."/>
            <person name="Cai Q."/>
            <person name="Bai Y."/>
            <person name="Zhao B."/>
            <person name="Han Y."/>
            <person name="Li Y."/>
            <person name="Li X."/>
            <person name="Wang S."/>
            <person name="Shi Q."/>
            <person name="Liu S."/>
            <person name="Cho W.K."/>
            <person name="Kim J.Y."/>
            <person name="Xu Y."/>
            <person name="Heller-Uszynska K."/>
            <person name="Miao H."/>
            <person name="Cheng Z."/>
            <person name="Zhang S."/>
            <person name="Wu J."/>
            <person name="Yang Y."/>
            <person name="Kang H."/>
            <person name="Li M."/>
            <person name="Liang H."/>
            <person name="Ren X."/>
            <person name="Shi Z."/>
            <person name="Wen M."/>
            <person name="Jian M."/>
            <person name="Yang H."/>
            <person name="Zhang G."/>
            <person name="Yang Z."/>
            <person name="Chen R."/>
            <person name="Liu S."/>
            <person name="Li J."/>
            <person name="Ma L."/>
            <person name="Liu H."/>
            <person name="Zhou Y."/>
            <person name="Zhao J."/>
            <person name="Fang X."/>
            <person name="Li G."/>
            <person name="Fang L."/>
            <person name="Li Y."/>
            <person name="Liu D."/>
            <person name="Zheng H."/>
            <person name="Zhang Y."/>
            <person name="Qin N."/>
            <person name="Li Z."/>
            <person name="Yang G."/>
            <person name="Yang S."/>
            <person name="Bolund L."/>
            <person name="Kristiansen K."/>
            <person name="Zheng H."/>
            <person name="Li S."/>
            <person name="Zhang X."/>
            <person name="Yang H."/>
            <person name="Wang J."/>
            <person name="Sun R."/>
            <person name="Zhang B."/>
            <person name="Jiang S."/>
            <person name="Wang J."/>
            <person name="Du Y."/>
            <person name="Li S."/>
        </authorList>
    </citation>
    <scope>NUCLEOTIDE SEQUENCE [LARGE SCALE GENOMIC DNA]</scope>
    <source>
        <strain evidence="6">cv. 9930</strain>
    </source>
</reference>
<evidence type="ECO:0000256" key="1">
    <source>
        <dbReference type="ARBA" id="ARBA00022737"/>
    </source>
</evidence>
<keyword evidence="6" id="KW-1185">Reference proteome</keyword>
<dbReference type="PANTHER" id="PTHR13780:SF124">
    <property type="entry name" value="OS01G0633400 PROTEIN"/>
    <property type="match status" value="1"/>
</dbReference>
<protein>
    <recommendedName>
        <fullName evidence="4">CBS domain-containing protein</fullName>
    </recommendedName>
</protein>